<dbReference type="SUPFAM" id="SSF56801">
    <property type="entry name" value="Acetyl-CoA synthetase-like"/>
    <property type="match status" value="1"/>
</dbReference>
<evidence type="ECO:0000313" key="4">
    <source>
        <dbReference type="EMBL" id="CAF9937094.1"/>
    </source>
</evidence>
<proteinExistence type="predicted"/>
<dbReference type="Gene3D" id="2.30.38.10">
    <property type="entry name" value="Luciferase, Domain 3"/>
    <property type="match status" value="1"/>
</dbReference>
<feature type="domain" description="Thioester reductase (TE)" evidence="3">
    <location>
        <begin position="91"/>
        <end position="154"/>
    </location>
</feature>
<evidence type="ECO:0000256" key="1">
    <source>
        <dbReference type="ARBA" id="ARBA00022450"/>
    </source>
</evidence>
<organism evidence="4 5">
    <name type="scientific">Alectoria fallacina</name>
    <dbReference type="NCBI Taxonomy" id="1903189"/>
    <lineage>
        <taxon>Eukaryota</taxon>
        <taxon>Fungi</taxon>
        <taxon>Dikarya</taxon>
        <taxon>Ascomycota</taxon>
        <taxon>Pezizomycotina</taxon>
        <taxon>Lecanoromycetes</taxon>
        <taxon>OSLEUM clade</taxon>
        <taxon>Lecanoromycetidae</taxon>
        <taxon>Lecanorales</taxon>
        <taxon>Lecanorineae</taxon>
        <taxon>Parmeliaceae</taxon>
        <taxon>Alectoria</taxon>
    </lineage>
</organism>
<dbReference type="PANTHER" id="PTHR44845:SF6">
    <property type="entry name" value="BETA-ALANINE-ACTIVATING ENZYME"/>
    <property type="match status" value="1"/>
</dbReference>
<dbReference type="OrthoDB" id="329835at2759"/>
<keyword evidence="2" id="KW-0597">Phosphoprotein</keyword>
<reference evidence="4" key="1">
    <citation type="submission" date="2021-03" db="EMBL/GenBank/DDBJ databases">
        <authorList>
            <person name="Tagirdzhanova G."/>
        </authorList>
    </citation>
    <scope>NUCLEOTIDE SEQUENCE</scope>
</reference>
<dbReference type="EMBL" id="CAJPDR010000461">
    <property type="protein sequence ID" value="CAF9937094.1"/>
    <property type="molecule type" value="Genomic_DNA"/>
</dbReference>
<evidence type="ECO:0000259" key="3">
    <source>
        <dbReference type="Pfam" id="PF07993"/>
    </source>
</evidence>
<accession>A0A8H3G954</accession>
<dbReference type="AlphaFoldDB" id="A0A8H3G954"/>
<dbReference type="InterPro" id="IPR013120">
    <property type="entry name" value="FAR_NAD-bd"/>
</dbReference>
<dbReference type="Gene3D" id="3.40.50.720">
    <property type="entry name" value="NAD(P)-binding Rossmann-like Domain"/>
    <property type="match status" value="1"/>
</dbReference>
<name>A0A8H3G954_9LECA</name>
<keyword evidence="5" id="KW-1185">Reference proteome</keyword>
<keyword evidence="1" id="KW-0596">Phosphopantetheine</keyword>
<evidence type="ECO:0000256" key="2">
    <source>
        <dbReference type="ARBA" id="ARBA00022553"/>
    </source>
</evidence>
<comment type="caution">
    <text evidence="4">The sequence shown here is derived from an EMBL/GenBank/DDBJ whole genome shotgun (WGS) entry which is preliminary data.</text>
</comment>
<protein>
    <submittedName>
        <fullName evidence="4">Large subunit of alpha-aminoadipate reductase</fullName>
    </submittedName>
</protein>
<dbReference type="Proteomes" id="UP000664203">
    <property type="component" value="Unassembled WGS sequence"/>
</dbReference>
<gene>
    <name evidence="4" type="primary">LYS2_1</name>
    <name evidence="4" type="ORF">ALECFALPRED_007102</name>
</gene>
<dbReference type="Pfam" id="PF07993">
    <property type="entry name" value="NAD_binding_4"/>
    <property type="match status" value="1"/>
</dbReference>
<evidence type="ECO:0000313" key="5">
    <source>
        <dbReference type="Proteomes" id="UP000664203"/>
    </source>
</evidence>
<dbReference type="PANTHER" id="PTHR44845">
    <property type="entry name" value="CARRIER DOMAIN-CONTAINING PROTEIN"/>
    <property type="match status" value="1"/>
</dbReference>
<sequence>MQQYVHQAASGPHEAWRKLYKGPRDRMYRTGDLGRFRADGSVEYINRIDPQVKIRGFRIELGEIDKDKDEEPTLVTYFVPEAKRWSQHLQQGEAGRRGLVGAIIRPGYIPGDPRPGISVTDDFLIRLWKGSLQVGARPNIVNTVNAVPVTPVSRIVVAAALHLPAATGQSLGVAQVTSHPRLTLNEWIVALETWISRTDGVLTGMVHED</sequence>